<reference evidence="1 2" key="1">
    <citation type="journal article" date="2003" name="PLoS Biol.">
        <title>The genome sequence of Caenorhabditis briggsae: a platform for comparative genomics.</title>
        <authorList>
            <person name="Stein L.D."/>
            <person name="Bao Z."/>
            <person name="Blasiar D."/>
            <person name="Blumenthal T."/>
            <person name="Brent M.R."/>
            <person name="Chen N."/>
            <person name="Chinwalla A."/>
            <person name="Clarke L."/>
            <person name="Clee C."/>
            <person name="Coghlan A."/>
            <person name="Coulson A."/>
            <person name="D'Eustachio P."/>
            <person name="Fitch D.H."/>
            <person name="Fulton L.A."/>
            <person name="Fulton R.E."/>
            <person name="Griffiths-Jones S."/>
            <person name="Harris T.W."/>
            <person name="Hillier L.W."/>
            <person name="Kamath R."/>
            <person name="Kuwabara P.E."/>
            <person name="Mardis E.R."/>
            <person name="Marra M.A."/>
            <person name="Miner T.L."/>
            <person name="Minx P."/>
            <person name="Mullikin J.C."/>
            <person name="Plumb R.W."/>
            <person name="Rogers J."/>
            <person name="Schein J.E."/>
            <person name="Sohrmann M."/>
            <person name="Spieth J."/>
            <person name="Stajich J.E."/>
            <person name="Wei C."/>
            <person name="Willey D."/>
            <person name="Wilson R.K."/>
            <person name="Durbin R."/>
            <person name="Waterston R.H."/>
        </authorList>
    </citation>
    <scope>NUCLEOTIDE SEQUENCE [LARGE SCALE GENOMIC DNA]</scope>
    <source>
        <strain evidence="1 2">AF16</strain>
    </source>
</reference>
<dbReference type="CTD" id="8574570"/>
<evidence type="ECO:0000313" key="2">
    <source>
        <dbReference type="Proteomes" id="UP000008549"/>
    </source>
</evidence>
<sequence length="96" mass="10943">MGSPLCFFKNEISNSIFSNMLSNDIGLITKSHTHKQPSLNSNFSISYFLERSNLSFATNKVGLQCKKDLREISNHPLLLPYSLVLFCFSKIFHLID</sequence>
<gene>
    <name evidence="1 3" type="ORF">CBG13837</name>
    <name evidence="1" type="ORF">CBG_13837</name>
</gene>
<dbReference type="WormBase" id="CBG13837">
    <property type="protein sequence ID" value="CBP17918"/>
    <property type="gene ID" value="WBGene00034531"/>
</dbReference>
<dbReference type="HOGENOM" id="CLU_2361597_0_0_1"/>
<proteinExistence type="predicted"/>
<accession>A8XIT6</accession>
<dbReference type="EMBL" id="HE600945">
    <property type="protein sequence ID" value="CAP32561.1"/>
    <property type="molecule type" value="Genomic_DNA"/>
</dbReference>
<dbReference type="GeneID" id="8574570"/>
<protein>
    <submittedName>
        <fullName evidence="1">Protein CBG13837</fullName>
    </submittedName>
</protein>
<reference evidence="1 2" key="2">
    <citation type="journal article" date="2011" name="PLoS Genet.">
        <title>Caenorhabditis briggsae recombinant inbred line genotypes reveal inter-strain incompatibility and the evolution of recombination.</title>
        <authorList>
            <person name="Ross J.A."/>
            <person name="Koboldt D.C."/>
            <person name="Staisch J.E."/>
            <person name="Chamberlin H.M."/>
            <person name="Gupta B.P."/>
            <person name="Miller R.D."/>
            <person name="Baird S.E."/>
            <person name="Haag E.S."/>
        </authorList>
    </citation>
    <scope>NUCLEOTIDE SEQUENCE [LARGE SCALE GENOMIC DNA]</scope>
    <source>
        <strain evidence="1 2">AF16</strain>
    </source>
</reference>
<dbReference type="KEGG" id="cbr:CBG_13837"/>
<evidence type="ECO:0000313" key="3">
    <source>
        <dbReference type="WormBase" id="CBG13837"/>
    </source>
</evidence>
<dbReference type="InParanoid" id="A8XIT6"/>
<evidence type="ECO:0000313" key="1">
    <source>
        <dbReference type="EMBL" id="CAP32561.1"/>
    </source>
</evidence>
<dbReference type="AlphaFoldDB" id="A8XIT6"/>
<name>A8XIT6_CAEBR</name>
<organism evidence="1 2">
    <name type="scientific">Caenorhabditis briggsae</name>
    <dbReference type="NCBI Taxonomy" id="6238"/>
    <lineage>
        <taxon>Eukaryota</taxon>
        <taxon>Metazoa</taxon>
        <taxon>Ecdysozoa</taxon>
        <taxon>Nematoda</taxon>
        <taxon>Chromadorea</taxon>
        <taxon>Rhabditida</taxon>
        <taxon>Rhabditina</taxon>
        <taxon>Rhabditomorpha</taxon>
        <taxon>Rhabditoidea</taxon>
        <taxon>Rhabditidae</taxon>
        <taxon>Peloderinae</taxon>
        <taxon>Caenorhabditis</taxon>
    </lineage>
</organism>
<keyword evidence="2" id="KW-1185">Reference proteome</keyword>
<dbReference type="Proteomes" id="UP000008549">
    <property type="component" value="Unassembled WGS sequence"/>
</dbReference>
<dbReference type="RefSeq" id="XP_002632574.1">
    <property type="nucleotide sequence ID" value="XM_002632528.1"/>
</dbReference>